<reference evidence="3" key="1">
    <citation type="submission" date="2025-08" db="UniProtKB">
        <authorList>
            <consortium name="RefSeq"/>
        </authorList>
    </citation>
    <scope>IDENTIFICATION</scope>
    <source>
        <tissue evidence="3">Liver</tissue>
    </source>
</reference>
<evidence type="ECO:0000256" key="1">
    <source>
        <dbReference type="SAM" id="MobiDB-lite"/>
    </source>
</evidence>
<evidence type="ECO:0000313" key="2">
    <source>
        <dbReference type="Proteomes" id="UP000245341"/>
    </source>
</evidence>
<accession>A0A7F8Q9F6</accession>
<feature type="compositionally biased region" description="Low complexity" evidence="1">
    <location>
        <begin position="59"/>
        <end position="70"/>
    </location>
</feature>
<sequence length="130" mass="13634">MHSWAPLQVLHGDTDVLFPVSGVASYSPADAPLGSLENGTGPEDHVLPEPGPRYSVEASPPCQGSPLSSLLPSASMPESMTVVQLVCYLKCPQERALQSFLLSGPLFLTCKVKTLTSGDLLGAVSSEPIE</sequence>
<evidence type="ECO:0000313" key="3">
    <source>
        <dbReference type="RefSeq" id="XP_030877867.1"/>
    </source>
</evidence>
<protein>
    <submittedName>
        <fullName evidence="3">Sorting nexin-29-like</fullName>
    </submittedName>
</protein>
<dbReference type="GeneID" id="115938373"/>
<dbReference type="AlphaFoldDB" id="A0A7F8Q9F6"/>
<dbReference type="KEGG" id="lww:115938373"/>
<gene>
    <name evidence="3" type="primary">LOC115938373</name>
</gene>
<proteinExistence type="predicted"/>
<dbReference type="PANTHER" id="PTHR47194:SF4">
    <property type="entry name" value="SORTING NEXIN-29"/>
    <property type="match status" value="1"/>
</dbReference>
<dbReference type="Proteomes" id="UP000245341">
    <property type="component" value="Unplaced"/>
</dbReference>
<dbReference type="RefSeq" id="XP_030877867.1">
    <property type="nucleotide sequence ID" value="XM_031022007.1"/>
</dbReference>
<dbReference type="PANTHER" id="PTHR47194">
    <property type="entry name" value="SORTING NEXIN-29-RELATED"/>
    <property type="match status" value="1"/>
</dbReference>
<name>A0A7F8Q9F6_LEPWE</name>
<dbReference type="OrthoDB" id="428895at2759"/>
<organism evidence="2 3">
    <name type="scientific">Leptonychotes weddellii</name>
    <name type="common">Weddell seal</name>
    <name type="synonym">Otaria weddellii</name>
    <dbReference type="NCBI Taxonomy" id="9713"/>
    <lineage>
        <taxon>Eukaryota</taxon>
        <taxon>Metazoa</taxon>
        <taxon>Chordata</taxon>
        <taxon>Craniata</taxon>
        <taxon>Vertebrata</taxon>
        <taxon>Euteleostomi</taxon>
        <taxon>Mammalia</taxon>
        <taxon>Eutheria</taxon>
        <taxon>Laurasiatheria</taxon>
        <taxon>Carnivora</taxon>
        <taxon>Caniformia</taxon>
        <taxon>Pinnipedia</taxon>
        <taxon>Phocidae</taxon>
        <taxon>Monachinae</taxon>
        <taxon>Lobodontini</taxon>
        <taxon>Leptonychotes</taxon>
    </lineage>
</organism>
<keyword evidence="2" id="KW-1185">Reference proteome</keyword>
<feature type="region of interest" description="Disordered" evidence="1">
    <location>
        <begin position="31"/>
        <end position="70"/>
    </location>
</feature>